<proteinExistence type="predicted"/>
<dbReference type="InterPro" id="IPR007016">
    <property type="entry name" value="O-antigen_ligase-rel_domated"/>
</dbReference>
<keyword evidence="8" id="KW-1185">Reference proteome</keyword>
<dbReference type="GO" id="GO:0016020">
    <property type="term" value="C:membrane"/>
    <property type="evidence" value="ECO:0007669"/>
    <property type="project" value="UniProtKB-SubCell"/>
</dbReference>
<evidence type="ECO:0000256" key="4">
    <source>
        <dbReference type="ARBA" id="ARBA00023136"/>
    </source>
</evidence>
<feature type="transmembrane region" description="Helical" evidence="5">
    <location>
        <begin position="405"/>
        <end position="421"/>
    </location>
</feature>
<evidence type="ECO:0000256" key="3">
    <source>
        <dbReference type="ARBA" id="ARBA00022989"/>
    </source>
</evidence>
<feature type="domain" description="O-antigen ligase-related" evidence="6">
    <location>
        <begin position="206"/>
        <end position="352"/>
    </location>
</feature>
<dbReference type="InterPro" id="IPR051533">
    <property type="entry name" value="WaaL-like"/>
</dbReference>
<dbReference type="AlphaFoldDB" id="A0A2U9P9Y6"/>
<comment type="subcellular location">
    <subcellularLocation>
        <location evidence="1">Membrane</location>
        <topology evidence="1">Multi-pass membrane protein</topology>
    </subcellularLocation>
</comment>
<dbReference type="KEGG" id="sact:DMT42_32825"/>
<accession>A0A2U9P9Y6</accession>
<dbReference type="OrthoDB" id="3442067at2"/>
<sequence length="439" mass="45902">MTVATAAGRPLAPATAARYETLTRTTAALACCAMVMQPILRPAGPGNSSPVDLLTVATVLMSLLWAATCGRRLGAPYGVAGALMLLSGCLAGLSGPLPGTSLMNVSKEVLLLAWCVALYNLARRPGVLRLLLSVFAYAAVVWAAVLVAATLGHVTAIEGVSPTEGDRRLFTLGDPNYAATYWVVSVFVVYAAQRPRTRAVRWCGYALLCWALLLSQSNGGFLDLCVGLVFLAAYAAHRRGGPAAAAVVLLTVLLAVGGAITTAPLAQVQDWARLSPHAELVNTLGRSGASTEQRGTLVRESLQLYERQWMTGSGPGTTKQLLTDRQFEYAKEAHDDYLAALTERGPLGVAGLLTLMASAAWRSARALRAPPGSGFAEQVPRPAGLVAALLGLAVAGAYYEVLHFRFLWVLLAFVAVLASAPDPDGTPAPAEAGRTGDAP</sequence>
<keyword evidence="4 5" id="KW-0472">Membrane</keyword>
<feature type="transmembrane region" description="Helical" evidence="5">
    <location>
        <begin position="105"/>
        <end position="122"/>
    </location>
</feature>
<gene>
    <name evidence="7" type="ORF">DMT42_32825</name>
</gene>
<dbReference type="Proteomes" id="UP000247634">
    <property type="component" value="Chromosome"/>
</dbReference>
<keyword evidence="3 5" id="KW-1133">Transmembrane helix</keyword>
<reference evidence="7 8" key="1">
    <citation type="submission" date="2018-06" db="EMBL/GenBank/DDBJ databases">
        <title>The complete genome sequence of a nosiheptide producer Streptomyces actuosus ATCC 25421: deducing the ability of producing a new class III lantibiotics.</title>
        <authorList>
            <person name="Liu W."/>
            <person name="Sun F."/>
            <person name="Hu Y."/>
        </authorList>
    </citation>
    <scope>NUCLEOTIDE SEQUENCE [LARGE SCALE GENOMIC DNA]</scope>
    <source>
        <strain evidence="7 8">ATCC 25421</strain>
    </source>
</reference>
<protein>
    <recommendedName>
        <fullName evidence="6">O-antigen ligase-related domain-containing protein</fullName>
    </recommendedName>
</protein>
<feature type="transmembrane region" description="Helical" evidence="5">
    <location>
        <begin position="221"/>
        <end position="237"/>
    </location>
</feature>
<dbReference type="Pfam" id="PF04932">
    <property type="entry name" value="Wzy_C"/>
    <property type="match status" value="1"/>
</dbReference>
<organism evidence="7 8">
    <name type="scientific">Streptomyces actuosus</name>
    <dbReference type="NCBI Taxonomy" id="1885"/>
    <lineage>
        <taxon>Bacteria</taxon>
        <taxon>Bacillati</taxon>
        <taxon>Actinomycetota</taxon>
        <taxon>Actinomycetes</taxon>
        <taxon>Kitasatosporales</taxon>
        <taxon>Streptomycetaceae</taxon>
        <taxon>Streptomyces</taxon>
    </lineage>
</organism>
<dbReference type="RefSeq" id="WP_110633591.1">
    <property type="nucleotide sequence ID" value="NZ_CP029788.1"/>
</dbReference>
<evidence type="ECO:0000259" key="6">
    <source>
        <dbReference type="Pfam" id="PF04932"/>
    </source>
</evidence>
<evidence type="ECO:0000256" key="2">
    <source>
        <dbReference type="ARBA" id="ARBA00022692"/>
    </source>
</evidence>
<name>A0A2U9P9Y6_STRAS</name>
<feature type="transmembrane region" description="Helical" evidence="5">
    <location>
        <begin position="244"/>
        <end position="266"/>
    </location>
</feature>
<evidence type="ECO:0000256" key="1">
    <source>
        <dbReference type="ARBA" id="ARBA00004141"/>
    </source>
</evidence>
<feature type="transmembrane region" description="Helical" evidence="5">
    <location>
        <begin position="134"/>
        <end position="156"/>
    </location>
</feature>
<evidence type="ECO:0000256" key="5">
    <source>
        <dbReference type="SAM" id="Phobius"/>
    </source>
</evidence>
<dbReference type="EMBL" id="CP029788">
    <property type="protein sequence ID" value="AWT46609.1"/>
    <property type="molecule type" value="Genomic_DNA"/>
</dbReference>
<feature type="transmembrane region" description="Helical" evidence="5">
    <location>
        <begin position="176"/>
        <end position="192"/>
    </location>
</feature>
<dbReference type="PANTHER" id="PTHR37422:SF13">
    <property type="entry name" value="LIPOPOLYSACCHARIDE BIOSYNTHESIS PROTEIN PA4999-RELATED"/>
    <property type="match status" value="1"/>
</dbReference>
<feature type="transmembrane region" description="Helical" evidence="5">
    <location>
        <begin position="74"/>
        <end position="93"/>
    </location>
</feature>
<evidence type="ECO:0000313" key="7">
    <source>
        <dbReference type="EMBL" id="AWT46609.1"/>
    </source>
</evidence>
<evidence type="ECO:0000313" key="8">
    <source>
        <dbReference type="Proteomes" id="UP000247634"/>
    </source>
</evidence>
<keyword evidence="2 5" id="KW-0812">Transmembrane</keyword>
<dbReference type="PANTHER" id="PTHR37422">
    <property type="entry name" value="TEICHURONIC ACID BIOSYNTHESIS PROTEIN TUAE"/>
    <property type="match status" value="1"/>
</dbReference>